<evidence type="ECO:0000259" key="2">
    <source>
        <dbReference type="PROSITE" id="PS50263"/>
    </source>
</evidence>
<dbReference type="InterPro" id="IPR036526">
    <property type="entry name" value="C-N_Hydrolase_sf"/>
</dbReference>
<comment type="caution">
    <text evidence="3">The sequence shown here is derived from an EMBL/GenBank/DDBJ whole genome shotgun (WGS) entry which is preliminary data.</text>
</comment>
<accession>A0A497ELV6</accession>
<dbReference type="Gene3D" id="3.60.110.10">
    <property type="entry name" value="Carbon-nitrogen hydrolase"/>
    <property type="match status" value="1"/>
</dbReference>
<dbReference type="InterPro" id="IPR003010">
    <property type="entry name" value="C-N_Hydrolase"/>
</dbReference>
<feature type="domain" description="CN hydrolase" evidence="2">
    <location>
        <begin position="3"/>
        <end position="242"/>
    </location>
</feature>
<dbReference type="CDD" id="cd07197">
    <property type="entry name" value="nitrilase"/>
    <property type="match status" value="1"/>
</dbReference>
<evidence type="ECO:0000313" key="4">
    <source>
        <dbReference type="Proteomes" id="UP000278475"/>
    </source>
</evidence>
<reference evidence="3 4" key="1">
    <citation type="submission" date="2018-06" db="EMBL/GenBank/DDBJ databases">
        <title>Extensive metabolic versatility and redundancy in microbially diverse, dynamic hydrothermal sediments.</title>
        <authorList>
            <person name="Dombrowski N."/>
            <person name="Teske A."/>
            <person name="Baker B.J."/>
        </authorList>
    </citation>
    <scope>NUCLEOTIDE SEQUENCE [LARGE SCALE GENOMIC DNA]</scope>
    <source>
        <strain evidence="3">B66_G16</strain>
    </source>
</reference>
<evidence type="ECO:0000256" key="1">
    <source>
        <dbReference type="ARBA" id="ARBA00022801"/>
    </source>
</evidence>
<proteinExistence type="predicted"/>
<name>A0A497ELV6_9CREN</name>
<dbReference type="PROSITE" id="PS50263">
    <property type="entry name" value="CN_HYDROLASE"/>
    <property type="match status" value="1"/>
</dbReference>
<organism evidence="3 4">
    <name type="scientific">Thermoproteota archaeon</name>
    <dbReference type="NCBI Taxonomy" id="2056631"/>
    <lineage>
        <taxon>Archaea</taxon>
        <taxon>Thermoproteota</taxon>
    </lineage>
</organism>
<dbReference type="GO" id="GO:0016811">
    <property type="term" value="F:hydrolase activity, acting on carbon-nitrogen (but not peptide) bonds, in linear amides"/>
    <property type="evidence" value="ECO:0007669"/>
    <property type="project" value="TreeGrafter"/>
</dbReference>
<dbReference type="Pfam" id="PF00795">
    <property type="entry name" value="CN_hydrolase"/>
    <property type="match status" value="1"/>
</dbReference>
<sequence length="275" mass="31189">MKMKILLGQLSPKLGDIKGNLEKIHAAVDQAGEIDLAIFPELFLTGYYLKDMVFKLAMTPNEDPHLEKLRKIAEEKDIGIVTGFPEKSSSGYIYNSLIAVQASGEEIIYRKRHLPTFSVFDEYRWFKPHSGSLKTWKLNNIGIGFGICYDAFFPEIFRAYSLMGAKILIIISASPDFSIPLFEKLCQTRALENTCLLFWVNQVGNYDGIGFGGGSMVVSPLGEILAKCPRLKEDLKLVEIDLDEVERVRYSRPLLRDVKREDAEQLLEAYLNREP</sequence>
<dbReference type="AlphaFoldDB" id="A0A497ELV6"/>
<dbReference type="InterPro" id="IPR050345">
    <property type="entry name" value="Aliph_Amidase/BUP"/>
</dbReference>
<dbReference type="EMBL" id="QMQV01000179">
    <property type="protein sequence ID" value="RLE46522.1"/>
    <property type="molecule type" value="Genomic_DNA"/>
</dbReference>
<dbReference type="SUPFAM" id="SSF56317">
    <property type="entry name" value="Carbon-nitrogen hydrolase"/>
    <property type="match status" value="1"/>
</dbReference>
<evidence type="ECO:0000313" key="3">
    <source>
        <dbReference type="EMBL" id="RLE46522.1"/>
    </source>
</evidence>
<keyword evidence="1 3" id="KW-0378">Hydrolase</keyword>
<gene>
    <name evidence="3" type="ORF">DRJ31_09940</name>
</gene>
<protein>
    <submittedName>
        <fullName evidence="3">Carbon-nitrogen hydrolase family protein</fullName>
    </submittedName>
</protein>
<dbReference type="PANTHER" id="PTHR43674:SF2">
    <property type="entry name" value="BETA-UREIDOPROPIONASE"/>
    <property type="match status" value="1"/>
</dbReference>
<dbReference type="Proteomes" id="UP000278475">
    <property type="component" value="Unassembled WGS sequence"/>
</dbReference>
<dbReference type="PANTHER" id="PTHR43674">
    <property type="entry name" value="NITRILASE C965.09-RELATED"/>
    <property type="match status" value="1"/>
</dbReference>